<evidence type="ECO:0000256" key="1">
    <source>
        <dbReference type="ARBA" id="ARBA00022605"/>
    </source>
</evidence>
<dbReference type="GO" id="GO:0008652">
    <property type="term" value="P:amino acid biosynthetic process"/>
    <property type="evidence" value="ECO:0007669"/>
    <property type="project" value="UniProtKB-KW"/>
</dbReference>
<dbReference type="GO" id="GO:0009073">
    <property type="term" value="P:aromatic amino acid family biosynthetic process"/>
    <property type="evidence" value="ECO:0007669"/>
    <property type="project" value="UniProtKB-KW"/>
</dbReference>
<dbReference type="GO" id="GO:0004765">
    <property type="term" value="F:shikimate kinase activity"/>
    <property type="evidence" value="ECO:0007669"/>
    <property type="project" value="UniProtKB-UniRule"/>
</dbReference>
<comment type="caution">
    <text evidence="7">Lacks conserved residue(s) required for the propagation of feature annotation.</text>
</comment>
<dbReference type="GO" id="GO:0000287">
    <property type="term" value="F:magnesium ion binding"/>
    <property type="evidence" value="ECO:0007669"/>
    <property type="project" value="UniProtKB-UniRule"/>
</dbReference>
<keyword evidence="5 7" id="KW-0067">ATP-binding</keyword>
<dbReference type="HAMAP" id="MF_00109">
    <property type="entry name" value="Shikimate_kinase"/>
    <property type="match status" value="1"/>
</dbReference>
<keyword evidence="4 7" id="KW-0418">Kinase</keyword>
<comment type="similarity">
    <text evidence="7">Belongs to the shikimate kinase family.</text>
</comment>
<dbReference type="PANTHER" id="PTHR21087:SF16">
    <property type="entry name" value="SHIKIMATE KINASE 1, CHLOROPLASTIC"/>
    <property type="match status" value="1"/>
</dbReference>
<name>A0A420DGF7_9FLAO</name>
<dbReference type="InterPro" id="IPR031322">
    <property type="entry name" value="Shikimate/glucono_kinase"/>
</dbReference>
<dbReference type="Pfam" id="PF01202">
    <property type="entry name" value="SKI"/>
    <property type="match status" value="1"/>
</dbReference>
<dbReference type="PRINTS" id="PR01100">
    <property type="entry name" value="SHIKIMTKNASE"/>
</dbReference>
<keyword evidence="1 7" id="KW-0028">Amino-acid biosynthesis</keyword>
<evidence type="ECO:0000256" key="5">
    <source>
        <dbReference type="ARBA" id="ARBA00022840"/>
    </source>
</evidence>
<accession>A0A420DGF7</accession>
<keyword evidence="6 7" id="KW-0057">Aromatic amino acid biosynthesis</keyword>
<dbReference type="EC" id="2.7.1.71" evidence="7"/>
<comment type="function">
    <text evidence="7">Catalyzes the specific phosphorylation of the 3-hydroxyl group of shikimic acid using ATP as a cosubstrate.</text>
</comment>
<dbReference type="EMBL" id="RAQJ01000004">
    <property type="protein sequence ID" value="RKE92160.1"/>
    <property type="molecule type" value="Genomic_DNA"/>
</dbReference>
<dbReference type="UniPathway" id="UPA00053">
    <property type="reaction ID" value="UER00088"/>
</dbReference>
<dbReference type="InterPro" id="IPR000623">
    <property type="entry name" value="Shikimate_kinase/TSH1"/>
</dbReference>
<comment type="subcellular location">
    <subcellularLocation>
        <location evidence="7">Cytoplasm</location>
    </subcellularLocation>
</comment>
<organism evidence="8 9">
    <name type="scientific">Ichthyenterobacterium magnum</name>
    <dbReference type="NCBI Taxonomy" id="1230530"/>
    <lineage>
        <taxon>Bacteria</taxon>
        <taxon>Pseudomonadati</taxon>
        <taxon>Bacteroidota</taxon>
        <taxon>Flavobacteriia</taxon>
        <taxon>Flavobacteriales</taxon>
        <taxon>Flavobacteriaceae</taxon>
        <taxon>Ichthyenterobacterium</taxon>
    </lineage>
</organism>
<feature type="binding site" evidence="7">
    <location>
        <position position="142"/>
    </location>
    <ligand>
        <name>substrate</name>
    </ligand>
</feature>
<dbReference type="InterPro" id="IPR027417">
    <property type="entry name" value="P-loop_NTPase"/>
</dbReference>
<dbReference type="GO" id="GO:0005524">
    <property type="term" value="F:ATP binding"/>
    <property type="evidence" value="ECO:0007669"/>
    <property type="project" value="UniProtKB-UniRule"/>
</dbReference>
<evidence type="ECO:0000313" key="9">
    <source>
        <dbReference type="Proteomes" id="UP000284892"/>
    </source>
</evidence>
<evidence type="ECO:0000256" key="3">
    <source>
        <dbReference type="ARBA" id="ARBA00022741"/>
    </source>
</evidence>
<evidence type="ECO:0000256" key="6">
    <source>
        <dbReference type="ARBA" id="ARBA00023141"/>
    </source>
</evidence>
<dbReference type="GO" id="GO:0009423">
    <property type="term" value="P:chorismate biosynthetic process"/>
    <property type="evidence" value="ECO:0007669"/>
    <property type="project" value="UniProtKB-UniRule"/>
</dbReference>
<feature type="binding site" evidence="7">
    <location>
        <position position="78"/>
    </location>
    <ligand>
        <name>substrate</name>
    </ligand>
</feature>
<feature type="binding site" evidence="7">
    <location>
        <position position="14"/>
    </location>
    <ligand>
        <name>Mg(2+)</name>
        <dbReference type="ChEBI" id="CHEBI:18420"/>
    </ligand>
</feature>
<keyword evidence="3 7" id="KW-0547">Nucleotide-binding</keyword>
<dbReference type="GO" id="GO:0005829">
    <property type="term" value="C:cytosol"/>
    <property type="evidence" value="ECO:0007669"/>
    <property type="project" value="TreeGrafter"/>
</dbReference>
<evidence type="ECO:0000313" key="8">
    <source>
        <dbReference type="EMBL" id="RKE92160.1"/>
    </source>
</evidence>
<dbReference type="SUPFAM" id="SSF52540">
    <property type="entry name" value="P-loop containing nucleoside triphosphate hydrolases"/>
    <property type="match status" value="1"/>
</dbReference>
<protein>
    <recommendedName>
        <fullName evidence="7">Shikimate kinase</fullName>
        <shortName evidence="7">SK</shortName>
        <ecNumber evidence="7">2.7.1.71</ecNumber>
    </recommendedName>
</protein>
<feature type="binding site" evidence="7">
    <location>
        <begin position="10"/>
        <end position="15"/>
    </location>
    <ligand>
        <name>ATP</name>
        <dbReference type="ChEBI" id="CHEBI:30616"/>
    </ligand>
</feature>
<feature type="binding site" evidence="7">
    <location>
        <position position="119"/>
    </location>
    <ligand>
        <name>ATP</name>
        <dbReference type="ChEBI" id="CHEBI:30616"/>
    </ligand>
</feature>
<feature type="binding site" evidence="7">
    <location>
        <position position="56"/>
    </location>
    <ligand>
        <name>substrate</name>
    </ligand>
</feature>
<comment type="subunit">
    <text evidence="7">Monomer.</text>
</comment>
<evidence type="ECO:0000256" key="4">
    <source>
        <dbReference type="ARBA" id="ARBA00022777"/>
    </source>
</evidence>
<dbReference type="OrthoDB" id="9800332at2"/>
<feature type="binding site" evidence="7">
    <location>
        <position position="32"/>
    </location>
    <ligand>
        <name>substrate</name>
    </ligand>
</feature>
<gene>
    <name evidence="7" type="primary">aroK</name>
    <name evidence="8" type="ORF">BXY80_2074</name>
</gene>
<keyword evidence="9" id="KW-1185">Reference proteome</keyword>
<comment type="caution">
    <text evidence="8">The sequence shown here is derived from an EMBL/GenBank/DDBJ whole genome shotgun (WGS) entry which is preliminary data.</text>
</comment>
<dbReference type="RefSeq" id="WP_120201627.1">
    <property type="nucleotide sequence ID" value="NZ_RAQJ01000004.1"/>
</dbReference>
<dbReference type="PANTHER" id="PTHR21087">
    <property type="entry name" value="SHIKIMATE KINASE"/>
    <property type="match status" value="1"/>
</dbReference>
<keyword evidence="7" id="KW-0460">Magnesium</keyword>
<comment type="catalytic activity">
    <reaction evidence="7">
        <text>shikimate + ATP = 3-phosphoshikimate + ADP + H(+)</text>
        <dbReference type="Rhea" id="RHEA:13121"/>
        <dbReference type="ChEBI" id="CHEBI:15378"/>
        <dbReference type="ChEBI" id="CHEBI:30616"/>
        <dbReference type="ChEBI" id="CHEBI:36208"/>
        <dbReference type="ChEBI" id="CHEBI:145989"/>
        <dbReference type="ChEBI" id="CHEBI:456216"/>
        <dbReference type="EC" id="2.7.1.71"/>
    </reaction>
</comment>
<keyword evidence="7" id="KW-0963">Cytoplasm</keyword>
<comment type="pathway">
    <text evidence="7">Metabolic intermediate biosynthesis; chorismate biosynthesis; chorismate from D-erythrose 4-phosphate and phosphoenolpyruvate: step 5/7.</text>
</comment>
<comment type="cofactor">
    <cofactor evidence="7">
        <name>Mg(2+)</name>
        <dbReference type="ChEBI" id="CHEBI:18420"/>
    </cofactor>
    <text evidence="7">Binds 1 Mg(2+) ion per subunit.</text>
</comment>
<dbReference type="CDD" id="cd00464">
    <property type="entry name" value="SK"/>
    <property type="match status" value="1"/>
</dbReference>
<evidence type="ECO:0000256" key="7">
    <source>
        <dbReference type="HAMAP-Rule" id="MF_00109"/>
    </source>
</evidence>
<dbReference type="Proteomes" id="UP000284892">
    <property type="component" value="Unassembled WGS sequence"/>
</dbReference>
<reference evidence="8 9" key="1">
    <citation type="submission" date="2018-09" db="EMBL/GenBank/DDBJ databases">
        <title>Genomic Encyclopedia of Archaeal and Bacterial Type Strains, Phase II (KMG-II): from individual species to whole genera.</title>
        <authorList>
            <person name="Goeker M."/>
        </authorList>
    </citation>
    <scope>NUCLEOTIDE SEQUENCE [LARGE SCALE GENOMIC DNA]</scope>
    <source>
        <strain evidence="8 9">DSM 26283</strain>
    </source>
</reference>
<dbReference type="AlphaFoldDB" id="A0A420DGF7"/>
<keyword evidence="7" id="KW-0479">Metal-binding</keyword>
<dbReference type="Gene3D" id="3.40.50.300">
    <property type="entry name" value="P-loop containing nucleotide triphosphate hydrolases"/>
    <property type="match status" value="1"/>
</dbReference>
<proteinExistence type="inferred from homology"/>
<evidence type="ECO:0000256" key="2">
    <source>
        <dbReference type="ARBA" id="ARBA00022679"/>
    </source>
</evidence>
<sequence>MVIVLMGYMGSGKSIISNKLSQILNFEHLDLDNYIEIKEDMSVSDIFKSKGEIYFRKKENEYLNEVITKENTVIALGGGTPCYGSNMNLILQSDNVISIYLKTSIKNLANRLITETSKRPLISHIETIDELSEYIGKHLFERSFYYNQSKILINTDEKSIDDIVEAILFQLL</sequence>
<keyword evidence="2 7" id="KW-0808">Transferase</keyword>